<gene>
    <name evidence="2" type="ORF">BCR33DRAFT_773032</name>
</gene>
<keyword evidence="3" id="KW-1185">Reference proteome</keyword>
<keyword evidence="1" id="KW-0812">Transmembrane</keyword>
<feature type="transmembrane region" description="Helical" evidence="1">
    <location>
        <begin position="210"/>
        <end position="231"/>
    </location>
</feature>
<dbReference type="OrthoDB" id="10429869at2759"/>
<feature type="transmembrane region" description="Helical" evidence="1">
    <location>
        <begin position="84"/>
        <end position="103"/>
    </location>
</feature>
<evidence type="ECO:0000313" key="3">
    <source>
        <dbReference type="Proteomes" id="UP000193642"/>
    </source>
</evidence>
<protein>
    <recommendedName>
        <fullName evidence="4">TLC domain-containing protein</fullName>
    </recommendedName>
</protein>
<accession>A0A1Y2AZJ5</accession>
<feature type="transmembrane region" description="Helical" evidence="1">
    <location>
        <begin position="144"/>
        <end position="163"/>
    </location>
</feature>
<keyword evidence="1" id="KW-1133">Transmembrane helix</keyword>
<sequence>MYPATPNRFVFQNYVWGPHYLQYVWSLLAIYASFQVVNHLVKLKLPTLKKPDVFSFYVLNIAITTAAAYYFVKTTVGSVLGSDSFFLYANDAFGATNLIVALYMCEVMMRNKVPTPLLVHHLVTVVMIYWGFMMRNEPQMDQLLIMLLFAALEQPCQIGMICYRIGSPTVQKIGLWFALIAFGGSRVVNLVAVILLAIKDWKFYDPSFKVVYPIFVGLILWAQCMTITIYCSLLQRIYRGSEVVQSEDNEIARQK</sequence>
<dbReference type="Proteomes" id="UP000193642">
    <property type="component" value="Unassembled WGS sequence"/>
</dbReference>
<feature type="transmembrane region" description="Helical" evidence="1">
    <location>
        <begin position="20"/>
        <end position="41"/>
    </location>
</feature>
<proteinExistence type="predicted"/>
<dbReference type="EMBL" id="MCGO01000098">
    <property type="protein sequence ID" value="ORY27983.1"/>
    <property type="molecule type" value="Genomic_DNA"/>
</dbReference>
<feature type="non-terminal residue" evidence="2">
    <location>
        <position position="255"/>
    </location>
</feature>
<reference evidence="2 3" key="1">
    <citation type="submission" date="2016-07" db="EMBL/GenBank/DDBJ databases">
        <title>Pervasive Adenine N6-methylation of Active Genes in Fungi.</title>
        <authorList>
            <consortium name="DOE Joint Genome Institute"/>
            <person name="Mondo S.J."/>
            <person name="Dannebaum R.O."/>
            <person name="Kuo R.C."/>
            <person name="Labutti K."/>
            <person name="Haridas S."/>
            <person name="Kuo A."/>
            <person name="Salamov A."/>
            <person name="Ahrendt S.R."/>
            <person name="Lipzen A."/>
            <person name="Sullivan W."/>
            <person name="Andreopoulos W.B."/>
            <person name="Clum A."/>
            <person name="Lindquist E."/>
            <person name="Daum C."/>
            <person name="Ramamoorthy G.K."/>
            <person name="Gryganskyi A."/>
            <person name="Culley D."/>
            <person name="Magnuson J.K."/>
            <person name="James T.Y."/>
            <person name="O'Malley M.A."/>
            <person name="Stajich J.E."/>
            <person name="Spatafora J.W."/>
            <person name="Visel A."/>
            <person name="Grigoriev I.V."/>
        </authorList>
    </citation>
    <scope>NUCLEOTIDE SEQUENCE [LARGE SCALE GENOMIC DNA]</scope>
    <source>
        <strain evidence="2 3">JEL800</strain>
    </source>
</reference>
<comment type="caution">
    <text evidence="2">The sequence shown here is derived from an EMBL/GenBank/DDBJ whole genome shotgun (WGS) entry which is preliminary data.</text>
</comment>
<dbReference type="AlphaFoldDB" id="A0A1Y2AZJ5"/>
<name>A0A1Y2AZJ5_9FUNG</name>
<evidence type="ECO:0008006" key="4">
    <source>
        <dbReference type="Google" id="ProtNLM"/>
    </source>
</evidence>
<feature type="transmembrane region" description="Helical" evidence="1">
    <location>
        <begin position="175"/>
        <end position="198"/>
    </location>
</feature>
<evidence type="ECO:0000313" key="2">
    <source>
        <dbReference type="EMBL" id="ORY27983.1"/>
    </source>
</evidence>
<organism evidence="2 3">
    <name type="scientific">Rhizoclosmatium globosum</name>
    <dbReference type="NCBI Taxonomy" id="329046"/>
    <lineage>
        <taxon>Eukaryota</taxon>
        <taxon>Fungi</taxon>
        <taxon>Fungi incertae sedis</taxon>
        <taxon>Chytridiomycota</taxon>
        <taxon>Chytridiomycota incertae sedis</taxon>
        <taxon>Chytridiomycetes</taxon>
        <taxon>Chytridiales</taxon>
        <taxon>Chytriomycetaceae</taxon>
        <taxon>Rhizoclosmatium</taxon>
    </lineage>
</organism>
<evidence type="ECO:0000256" key="1">
    <source>
        <dbReference type="SAM" id="Phobius"/>
    </source>
</evidence>
<feature type="transmembrane region" description="Helical" evidence="1">
    <location>
        <begin position="115"/>
        <end position="132"/>
    </location>
</feature>
<feature type="transmembrane region" description="Helical" evidence="1">
    <location>
        <begin position="53"/>
        <end position="72"/>
    </location>
</feature>
<keyword evidence="1" id="KW-0472">Membrane</keyword>